<comment type="pathway">
    <text evidence="7">Amino-acid biosynthesis; L-methionine biosynthesis via de novo pathway.</text>
</comment>
<reference evidence="11 12" key="1">
    <citation type="submission" date="2017-07" db="EMBL/GenBank/DDBJ databases">
        <title>Draft Genome Sequences of Select Purple Nonsulfur Bacteria.</title>
        <authorList>
            <person name="Lasarre B."/>
            <person name="Mckinlay J.B."/>
        </authorList>
    </citation>
    <scope>NUCLEOTIDE SEQUENCE [LARGE SCALE GENOMIC DNA]</scope>
    <source>
        <strain evidence="11 12">DSM 11907</strain>
    </source>
</reference>
<evidence type="ECO:0000313" key="11">
    <source>
        <dbReference type="EMBL" id="RAI40275.1"/>
    </source>
</evidence>
<name>A0A327KSC1_9BRAD</name>
<keyword evidence="4 9" id="KW-0285">Flavoprotein</keyword>
<organism evidence="11 12">
    <name type="scientific">Rhodoplanes elegans</name>
    <dbReference type="NCBI Taxonomy" id="29408"/>
    <lineage>
        <taxon>Bacteria</taxon>
        <taxon>Pseudomonadati</taxon>
        <taxon>Pseudomonadota</taxon>
        <taxon>Alphaproteobacteria</taxon>
        <taxon>Hyphomicrobiales</taxon>
        <taxon>Nitrobacteraceae</taxon>
        <taxon>Rhodoplanes</taxon>
    </lineage>
</organism>
<comment type="cofactor">
    <cofactor evidence="1 9">
        <name>FAD</name>
        <dbReference type="ChEBI" id="CHEBI:57692"/>
    </cofactor>
</comment>
<keyword evidence="5 9" id="KW-0274">FAD</keyword>
<protein>
    <recommendedName>
        <fullName evidence="9">Methylenetetrahydrofolate reductase</fullName>
    </recommendedName>
</protein>
<evidence type="ECO:0000256" key="7">
    <source>
        <dbReference type="ARBA" id="ARBA00034478"/>
    </source>
</evidence>
<dbReference type="AlphaFoldDB" id="A0A327KSC1"/>
<dbReference type="Pfam" id="PF02219">
    <property type="entry name" value="MTHFR"/>
    <property type="match status" value="1"/>
</dbReference>
<dbReference type="InterPro" id="IPR003171">
    <property type="entry name" value="Mehydrof_redctse-like"/>
</dbReference>
<evidence type="ECO:0000256" key="2">
    <source>
        <dbReference type="ARBA" id="ARBA00004777"/>
    </source>
</evidence>
<evidence type="ECO:0000256" key="1">
    <source>
        <dbReference type="ARBA" id="ARBA00001974"/>
    </source>
</evidence>
<dbReference type="GO" id="GO:0035999">
    <property type="term" value="P:tetrahydrofolate interconversion"/>
    <property type="evidence" value="ECO:0007669"/>
    <property type="project" value="UniProtKB-UniPathway"/>
</dbReference>
<feature type="compositionally biased region" description="Basic and acidic residues" evidence="10">
    <location>
        <begin position="1"/>
        <end position="12"/>
    </location>
</feature>
<feature type="region of interest" description="Disordered" evidence="10">
    <location>
        <begin position="1"/>
        <end position="33"/>
    </location>
</feature>
<sequence>MDARVEPAHDANESPVRLRQISSADRFGRPEGQAMAQTSTALRHSDHDVTDDTIASIAAVMARATFETTRLAAADAAALAAHVRPGTLVYVSALPTKPFAEQRGVVEAVRAAGYEPVPHLAVRSFASAAALSDHLAAMVERAGVTRVLVIAGDRSEPAGPFRAAIELIESGLLQGHGIHEIGVAGYPDGHPRVAPVTLDLALAAKLTAAAETGLSAHVVTQFTMTPEPIVAWLTRLRAQGIDHPVRIGFAGPASVTALLRYARICGVRASAQAFARNVGLVRDMLGTATPDRAVRGVAGPGDRLGDVSPHFYAFGGLAAAVRWSAAVAAGRIALDRAGGFSVTPP</sequence>
<keyword evidence="12" id="KW-1185">Reference proteome</keyword>
<comment type="catalytic activity">
    <reaction evidence="8">
        <text>(6S)-5-methyl-5,6,7,8-tetrahydrofolate + NAD(+) = (6R)-5,10-methylene-5,6,7,8-tetrahydrofolate + NADH + H(+)</text>
        <dbReference type="Rhea" id="RHEA:19821"/>
        <dbReference type="ChEBI" id="CHEBI:15378"/>
        <dbReference type="ChEBI" id="CHEBI:15636"/>
        <dbReference type="ChEBI" id="CHEBI:18608"/>
        <dbReference type="ChEBI" id="CHEBI:57540"/>
        <dbReference type="ChEBI" id="CHEBI:57945"/>
        <dbReference type="EC" id="1.5.1.54"/>
    </reaction>
    <physiologicalReaction direction="right-to-left" evidence="8">
        <dbReference type="Rhea" id="RHEA:19823"/>
    </physiologicalReaction>
</comment>
<evidence type="ECO:0000256" key="3">
    <source>
        <dbReference type="ARBA" id="ARBA00006743"/>
    </source>
</evidence>
<keyword evidence="6 9" id="KW-0560">Oxidoreductase</keyword>
<evidence type="ECO:0000256" key="4">
    <source>
        <dbReference type="ARBA" id="ARBA00022630"/>
    </source>
</evidence>
<dbReference type="GO" id="GO:0009086">
    <property type="term" value="P:methionine biosynthetic process"/>
    <property type="evidence" value="ECO:0007669"/>
    <property type="project" value="TreeGrafter"/>
</dbReference>
<comment type="caution">
    <text evidence="11">The sequence shown here is derived from an EMBL/GenBank/DDBJ whole genome shotgun (WGS) entry which is preliminary data.</text>
</comment>
<dbReference type="UniPathway" id="UPA00193"/>
<dbReference type="Proteomes" id="UP000248863">
    <property type="component" value="Unassembled WGS sequence"/>
</dbReference>
<evidence type="ECO:0000313" key="12">
    <source>
        <dbReference type="Proteomes" id="UP000248863"/>
    </source>
</evidence>
<dbReference type="Gene3D" id="3.20.20.220">
    <property type="match status" value="1"/>
</dbReference>
<gene>
    <name evidence="11" type="ORF">CH338_06760</name>
</gene>
<dbReference type="GO" id="GO:0005829">
    <property type="term" value="C:cytosol"/>
    <property type="evidence" value="ECO:0007669"/>
    <property type="project" value="TreeGrafter"/>
</dbReference>
<evidence type="ECO:0000256" key="5">
    <source>
        <dbReference type="ARBA" id="ARBA00022827"/>
    </source>
</evidence>
<dbReference type="PANTHER" id="PTHR45754:SF3">
    <property type="entry name" value="METHYLENETETRAHYDROFOLATE REDUCTASE (NADPH)"/>
    <property type="match status" value="1"/>
</dbReference>
<dbReference type="InterPro" id="IPR029041">
    <property type="entry name" value="FAD-linked_oxidoreductase-like"/>
</dbReference>
<comment type="pathway">
    <text evidence="2 9">One-carbon metabolism; tetrahydrofolate interconversion.</text>
</comment>
<evidence type="ECO:0000256" key="8">
    <source>
        <dbReference type="ARBA" id="ARBA00048628"/>
    </source>
</evidence>
<dbReference type="GO" id="GO:0106312">
    <property type="term" value="F:methylenetetrahydrofolate reductase (NADH) activity"/>
    <property type="evidence" value="ECO:0007669"/>
    <property type="project" value="UniProtKB-EC"/>
</dbReference>
<dbReference type="EMBL" id="NPEU01000045">
    <property type="protein sequence ID" value="RAI40275.1"/>
    <property type="molecule type" value="Genomic_DNA"/>
</dbReference>
<accession>A0A327KSC1</accession>
<proteinExistence type="inferred from homology"/>
<dbReference type="PANTHER" id="PTHR45754">
    <property type="entry name" value="METHYLENETETRAHYDROFOLATE REDUCTASE"/>
    <property type="match status" value="1"/>
</dbReference>
<dbReference type="SUPFAM" id="SSF51730">
    <property type="entry name" value="FAD-linked oxidoreductase"/>
    <property type="match status" value="1"/>
</dbReference>
<comment type="similarity">
    <text evidence="3 9">Belongs to the methylenetetrahydrofolate reductase family.</text>
</comment>
<dbReference type="GO" id="GO:0071949">
    <property type="term" value="F:FAD binding"/>
    <property type="evidence" value="ECO:0007669"/>
    <property type="project" value="TreeGrafter"/>
</dbReference>
<evidence type="ECO:0000256" key="6">
    <source>
        <dbReference type="ARBA" id="ARBA00023002"/>
    </source>
</evidence>
<dbReference type="OrthoDB" id="9812555at2"/>
<evidence type="ECO:0000256" key="9">
    <source>
        <dbReference type="RuleBase" id="RU003862"/>
    </source>
</evidence>
<evidence type="ECO:0000256" key="10">
    <source>
        <dbReference type="SAM" id="MobiDB-lite"/>
    </source>
</evidence>